<organism evidence="1 2">
    <name type="scientific">Eumeta variegata</name>
    <name type="common">Bagworm moth</name>
    <name type="synonym">Eumeta japonica</name>
    <dbReference type="NCBI Taxonomy" id="151549"/>
    <lineage>
        <taxon>Eukaryota</taxon>
        <taxon>Metazoa</taxon>
        <taxon>Ecdysozoa</taxon>
        <taxon>Arthropoda</taxon>
        <taxon>Hexapoda</taxon>
        <taxon>Insecta</taxon>
        <taxon>Pterygota</taxon>
        <taxon>Neoptera</taxon>
        <taxon>Endopterygota</taxon>
        <taxon>Lepidoptera</taxon>
        <taxon>Glossata</taxon>
        <taxon>Ditrysia</taxon>
        <taxon>Tineoidea</taxon>
        <taxon>Psychidae</taxon>
        <taxon>Oiketicinae</taxon>
        <taxon>Eumeta</taxon>
    </lineage>
</organism>
<name>A0A4C1Z4T4_EUMVA</name>
<comment type="caution">
    <text evidence="1">The sequence shown here is derived from an EMBL/GenBank/DDBJ whole genome shotgun (WGS) entry which is preliminary data.</text>
</comment>
<gene>
    <name evidence="1" type="ORF">EVAR_90966_1</name>
</gene>
<dbReference type="AlphaFoldDB" id="A0A4C1Z4T4"/>
<reference evidence="1 2" key="1">
    <citation type="journal article" date="2019" name="Commun. Biol.">
        <title>The bagworm genome reveals a unique fibroin gene that provides high tensile strength.</title>
        <authorList>
            <person name="Kono N."/>
            <person name="Nakamura H."/>
            <person name="Ohtoshi R."/>
            <person name="Tomita M."/>
            <person name="Numata K."/>
            <person name="Arakawa K."/>
        </authorList>
    </citation>
    <scope>NUCLEOTIDE SEQUENCE [LARGE SCALE GENOMIC DNA]</scope>
</reference>
<protein>
    <submittedName>
        <fullName evidence="1">Uncharacterized protein</fullName>
    </submittedName>
</protein>
<dbReference type="EMBL" id="BGZK01001559">
    <property type="protein sequence ID" value="GBP82332.1"/>
    <property type="molecule type" value="Genomic_DNA"/>
</dbReference>
<evidence type="ECO:0000313" key="2">
    <source>
        <dbReference type="Proteomes" id="UP000299102"/>
    </source>
</evidence>
<proteinExistence type="predicted"/>
<dbReference type="Proteomes" id="UP000299102">
    <property type="component" value="Unassembled WGS sequence"/>
</dbReference>
<sequence>MNWLCCCERERKCQSADWVFQFKDLPMTAKISTVSWRPCTERVDIQYVMHSSGRLSYESHVDLERAMLQANRSDKSVQLTPPGGARVLRVLAAAATLVVRRHRSALLTSV</sequence>
<keyword evidence="2" id="KW-1185">Reference proteome</keyword>
<evidence type="ECO:0000313" key="1">
    <source>
        <dbReference type="EMBL" id="GBP82332.1"/>
    </source>
</evidence>
<accession>A0A4C1Z4T4</accession>